<dbReference type="Proteomes" id="UP000054538">
    <property type="component" value="Unassembled WGS sequence"/>
</dbReference>
<dbReference type="AlphaFoldDB" id="A0A0D0DQ98"/>
<evidence type="ECO:0000313" key="1">
    <source>
        <dbReference type="EMBL" id="KIK94448.1"/>
    </source>
</evidence>
<dbReference type="HOGENOM" id="CLU_1993351_0_0_1"/>
<protein>
    <submittedName>
        <fullName evidence="1">Uncharacterized protein</fullName>
    </submittedName>
</protein>
<dbReference type="OrthoDB" id="10436570at2759"/>
<proteinExistence type="predicted"/>
<evidence type="ECO:0000313" key="2">
    <source>
        <dbReference type="Proteomes" id="UP000054538"/>
    </source>
</evidence>
<keyword evidence="2" id="KW-1185">Reference proteome</keyword>
<accession>A0A0D0DQ98</accession>
<name>A0A0D0DQ98_9AGAM</name>
<sequence>MLDVQSESLRDSSRNAVITLCSHFEPCLWTGMSFQTSWNPRAKMHFETISNCHGLSRFWSTAVTIPPLPCKIPGFLCVVIVVCKPPTCYHSIRTVWLVLHKPEMIPQWYIEVIFPLRAAIARGWF</sequence>
<dbReference type="InParanoid" id="A0A0D0DQ98"/>
<gene>
    <name evidence="1" type="ORF">PAXRUDRAFT_827991</name>
</gene>
<reference evidence="1 2" key="1">
    <citation type="submission" date="2014-04" db="EMBL/GenBank/DDBJ databases">
        <authorList>
            <consortium name="DOE Joint Genome Institute"/>
            <person name="Kuo A."/>
            <person name="Kohler A."/>
            <person name="Jargeat P."/>
            <person name="Nagy L.G."/>
            <person name="Floudas D."/>
            <person name="Copeland A."/>
            <person name="Barry K.W."/>
            <person name="Cichocki N."/>
            <person name="Veneault-Fourrey C."/>
            <person name="LaButti K."/>
            <person name="Lindquist E.A."/>
            <person name="Lipzen A."/>
            <person name="Lundell T."/>
            <person name="Morin E."/>
            <person name="Murat C."/>
            <person name="Sun H."/>
            <person name="Tunlid A."/>
            <person name="Henrissat B."/>
            <person name="Grigoriev I.V."/>
            <person name="Hibbett D.S."/>
            <person name="Martin F."/>
            <person name="Nordberg H.P."/>
            <person name="Cantor M.N."/>
            <person name="Hua S.X."/>
        </authorList>
    </citation>
    <scope>NUCLEOTIDE SEQUENCE [LARGE SCALE GENOMIC DNA]</scope>
    <source>
        <strain evidence="1 2">Ve08.2h10</strain>
    </source>
</reference>
<organism evidence="1 2">
    <name type="scientific">Paxillus rubicundulus Ve08.2h10</name>
    <dbReference type="NCBI Taxonomy" id="930991"/>
    <lineage>
        <taxon>Eukaryota</taxon>
        <taxon>Fungi</taxon>
        <taxon>Dikarya</taxon>
        <taxon>Basidiomycota</taxon>
        <taxon>Agaricomycotina</taxon>
        <taxon>Agaricomycetes</taxon>
        <taxon>Agaricomycetidae</taxon>
        <taxon>Boletales</taxon>
        <taxon>Paxilineae</taxon>
        <taxon>Paxillaceae</taxon>
        <taxon>Paxillus</taxon>
    </lineage>
</organism>
<reference evidence="2" key="2">
    <citation type="submission" date="2015-01" db="EMBL/GenBank/DDBJ databases">
        <title>Evolutionary Origins and Diversification of the Mycorrhizal Mutualists.</title>
        <authorList>
            <consortium name="DOE Joint Genome Institute"/>
            <consortium name="Mycorrhizal Genomics Consortium"/>
            <person name="Kohler A."/>
            <person name="Kuo A."/>
            <person name="Nagy L.G."/>
            <person name="Floudas D."/>
            <person name="Copeland A."/>
            <person name="Barry K.W."/>
            <person name="Cichocki N."/>
            <person name="Veneault-Fourrey C."/>
            <person name="LaButti K."/>
            <person name="Lindquist E.A."/>
            <person name="Lipzen A."/>
            <person name="Lundell T."/>
            <person name="Morin E."/>
            <person name="Murat C."/>
            <person name="Riley R."/>
            <person name="Ohm R."/>
            <person name="Sun H."/>
            <person name="Tunlid A."/>
            <person name="Henrissat B."/>
            <person name="Grigoriev I.V."/>
            <person name="Hibbett D.S."/>
            <person name="Martin F."/>
        </authorList>
    </citation>
    <scope>NUCLEOTIDE SEQUENCE [LARGE SCALE GENOMIC DNA]</scope>
    <source>
        <strain evidence="2">Ve08.2h10</strain>
    </source>
</reference>
<dbReference type="EMBL" id="KN825106">
    <property type="protein sequence ID" value="KIK94448.1"/>
    <property type="molecule type" value="Genomic_DNA"/>
</dbReference>